<evidence type="ECO:0000313" key="6">
    <source>
        <dbReference type="Proteomes" id="UP000235653"/>
    </source>
</evidence>
<dbReference type="Pfam" id="PF00011">
    <property type="entry name" value="HSP20"/>
    <property type="match status" value="1"/>
</dbReference>
<dbReference type="Proteomes" id="UP000235653">
    <property type="component" value="Unassembled WGS sequence"/>
</dbReference>
<reference evidence="5 6" key="1">
    <citation type="journal article" date="2017" name="ISME J.">
        <title>Grape pomace compost harbors organohalide-respiring Dehalogenimonas species with novel reductive dehalogenase genes.</title>
        <authorList>
            <person name="Yang Y."/>
            <person name="Higgins S.A."/>
            <person name="Yan J."/>
            <person name="Simsir B."/>
            <person name="Chourey K."/>
            <person name="Iyer R."/>
            <person name="Hettich R.L."/>
            <person name="Baldwin B."/>
            <person name="Ogles D.M."/>
            <person name="Loffler F.E."/>
        </authorList>
    </citation>
    <scope>NUCLEOTIDE SEQUENCE [LARGE SCALE GENOMIC DNA]</scope>
    <source>
        <strain evidence="5 6">GP</strain>
    </source>
</reference>
<dbReference type="CDD" id="cd06464">
    <property type="entry name" value="ACD_sHsps-like"/>
    <property type="match status" value="1"/>
</dbReference>
<dbReference type="PROSITE" id="PS01031">
    <property type="entry name" value="SHSP"/>
    <property type="match status" value="1"/>
</dbReference>
<comment type="similarity">
    <text evidence="1 2">Belongs to the small heat shock protein (HSP20) family.</text>
</comment>
<feature type="domain" description="SHSP" evidence="4">
    <location>
        <begin position="96"/>
        <end position="209"/>
    </location>
</feature>
<dbReference type="SUPFAM" id="SSF49764">
    <property type="entry name" value="HSP20-like chaperones"/>
    <property type="match status" value="1"/>
</dbReference>
<keyword evidence="6" id="KW-1185">Reference proteome</keyword>
<accession>A0A2P5P612</accession>
<dbReference type="EMBL" id="JQAN02000011">
    <property type="protein sequence ID" value="PPD57720.1"/>
    <property type="molecule type" value="Genomic_DNA"/>
</dbReference>
<dbReference type="InterPro" id="IPR002068">
    <property type="entry name" value="A-crystallin/Hsp20_dom"/>
</dbReference>
<protein>
    <submittedName>
        <fullName evidence="5">Hsp20/alpha crystallin family protein</fullName>
    </submittedName>
</protein>
<dbReference type="PANTHER" id="PTHR11527">
    <property type="entry name" value="HEAT-SHOCK PROTEIN 20 FAMILY MEMBER"/>
    <property type="match status" value="1"/>
</dbReference>
<dbReference type="InterPro" id="IPR008978">
    <property type="entry name" value="HSP20-like_chaperone"/>
</dbReference>
<gene>
    <name evidence="5" type="ORF">JP09_008240</name>
</gene>
<dbReference type="Gene3D" id="2.60.40.790">
    <property type="match status" value="1"/>
</dbReference>
<dbReference type="AlphaFoldDB" id="A0A2P5P612"/>
<evidence type="ECO:0000313" key="5">
    <source>
        <dbReference type="EMBL" id="PPD57720.1"/>
    </source>
</evidence>
<evidence type="ECO:0000256" key="3">
    <source>
        <dbReference type="SAM" id="MobiDB-lite"/>
    </source>
</evidence>
<feature type="region of interest" description="Disordered" evidence="3">
    <location>
        <begin position="208"/>
        <end position="236"/>
    </location>
</feature>
<name>A0A2P5P612_9CHLR</name>
<evidence type="ECO:0000256" key="2">
    <source>
        <dbReference type="RuleBase" id="RU003616"/>
    </source>
</evidence>
<dbReference type="InterPro" id="IPR031107">
    <property type="entry name" value="Small_HSP"/>
</dbReference>
<evidence type="ECO:0000256" key="1">
    <source>
        <dbReference type="PROSITE-ProRule" id="PRU00285"/>
    </source>
</evidence>
<organism evidence="5 6">
    <name type="scientific">Dehalogenimonas etheniformans</name>
    <dbReference type="NCBI Taxonomy" id="1536648"/>
    <lineage>
        <taxon>Bacteria</taxon>
        <taxon>Bacillati</taxon>
        <taxon>Chloroflexota</taxon>
        <taxon>Dehalococcoidia</taxon>
        <taxon>Dehalococcoidales</taxon>
        <taxon>Dehalococcoidaceae</taxon>
        <taxon>Dehalogenimonas</taxon>
    </lineage>
</organism>
<dbReference type="OrthoDB" id="9811615at2"/>
<sequence>MLSVRLCGLPRQDTLAGAGPCRTVASARPPLVRTIRYLIARTTVNRSEGEKMAMERWQSRHPLAAWQPFRALDQMEKEFDDIFGRSFLPVMMGDGGRAEEMMPKMDIFEKEDRYVVKAEVPGIKPEDIDISITGDLLMLKGEKKDESETHEEDYYRRELSYGSFVRSIRLPSSVDVDKIVATCDDGMLEIDLPKAGVVTPKKITMTAKKPEKAGGKVIEAKAKETKPRAKKQSEAK</sequence>
<evidence type="ECO:0000259" key="4">
    <source>
        <dbReference type="PROSITE" id="PS01031"/>
    </source>
</evidence>
<proteinExistence type="inferred from homology"/>
<comment type="caution">
    <text evidence="5">The sequence shown here is derived from an EMBL/GenBank/DDBJ whole genome shotgun (WGS) entry which is preliminary data.</text>
</comment>